<sequence>MDGSHTWDVAAFTEGIALMAHNRRVDRGMLDFHLFCYDMPEQRPDTVSLIS</sequence>
<comment type="caution">
    <text evidence="1">The sequence shown here is derived from an EMBL/GenBank/DDBJ whole genome shotgun (WGS) entry which is preliminary data.</text>
</comment>
<dbReference type="PATRIC" id="fig|1444770.3.peg.2720"/>
<accession>Z9JHS9</accession>
<gene>
    <name evidence="1" type="ORF">AF72_11535</name>
</gene>
<name>Z9JHS9_9GAMM</name>
<protein>
    <submittedName>
        <fullName evidence="1">Uncharacterized protein</fullName>
    </submittedName>
</protein>
<proteinExistence type="predicted"/>
<organism evidence="1 2">
    <name type="scientific">Xylella taiwanensis</name>
    <dbReference type="NCBI Taxonomy" id="1444770"/>
    <lineage>
        <taxon>Bacteria</taxon>
        <taxon>Pseudomonadati</taxon>
        <taxon>Pseudomonadota</taxon>
        <taxon>Gammaproteobacteria</taxon>
        <taxon>Lysobacterales</taxon>
        <taxon>Lysobacteraceae</taxon>
        <taxon>Xylella</taxon>
    </lineage>
</organism>
<dbReference type="AlphaFoldDB" id="Z9JHS9"/>
<reference evidence="1 2" key="1">
    <citation type="journal article" date="2014" name="Genome Announc.">
        <title>Draft Genome Sequence of Xylella fastidiosa Pear Leaf Scorch Strain in Taiwan.</title>
        <authorList>
            <person name="Su C.C."/>
            <person name="Deng W.L."/>
            <person name="Jan F.J."/>
            <person name="Chang C.J."/>
            <person name="Huang H."/>
            <person name="Chen J."/>
        </authorList>
    </citation>
    <scope>NUCLEOTIDE SEQUENCE [LARGE SCALE GENOMIC DNA]</scope>
    <source>
        <strain evidence="1 2">PLS229</strain>
    </source>
</reference>
<evidence type="ECO:0000313" key="2">
    <source>
        <dbReference type="Proteomes" id="UP000020406"/>
    </source>
</evidence>
<dbReference type="Proteomes" id="UP000020406">
    <property type="component" value="Unassembled WGS sequence"/>
</dbReference>
<dbReference type="EMBL" id="JDSQ01000023">
    <property type="protein sequence ID" value="EWS77322.1"/>
    <property type="molecule type" value="Genomic_DNA"/>
</dbReference>
<evidence type="ECO:0000313" key="1">
    <source>
        <dbReference type="EMBL" id="EWS77322.1"/>
    </source>
</evidence>